<dbReference type="GO" id="GO:0008168">
    <property type="term" value="F:methyltransferase activity"/>
    <property type="evidence" value="ECO:0007669"/>
    <property type="project" value="UniProtKB-KW"/>
</dbReference>
<evidence type="ECO:0000313" key="2">
    <source>
        <dbReference type="Proteomes" id="UP001218218"/>
    </source>
</evidence>
<keyword evidence="1" id="KW-0808">Transferase</keyword>
<name>A0AAD6Z225_9AGAR</name>
<sequence>MSSTEADCTQEPAYIVKSASESEEERKRLDELHVAFARYFGGKLSLAPIDDVHPRKILDIGCGSGAWAIQAATQFPDAEVFAVDIAPLPQRKIPKNLTFRLVDLAKELDFDKDSFDVVHLRLVMLHIPHGGSAVRRTAELVKPGGLLIINDIDLASMLHTGGPATVQAISRTMEVFKSREADSEIGRKLGDILTCTGYFKDIHVRKATVPLSGIGAGE</sequence>
<evidence type="ECO:0000313" key="1">
    <source>
        <dbReference type="EMBL" id="KAJ7303112.1"/>
    </source>
</evidence>
<dbReference type="AlphaFoldDB" id="A0AAD6Z225"/>
<dbReference type="Proteomes" id="UP001218218">
    <property type="component" value="Unassembled WGS sequence"/>
</dbReference>
<keyword evidence="1" id="KW-0489">Methyltransferase</keyword>
<gene>
    <name evidence="1" type="ORF">DFH08DRAFT_986578</name>
</gene>
<dbReference type="EMBL" id="JARIHO010000107">
    <property type="protein sequence ID" value="KAJ7303112.1"/>
    <property type="molecule type" value="Genomic_DNA"/>
</dbReference>
<dbReference type="InterPro" id="IPR029063">
    <property type="entry name" value="SAM-dependent_MTases_sf"/>
</dbReference>
<dbReference type="Gene3D" id="3.40.50.150">
    <property type="entry name" value="Vaccinia Virus protein VP39"/>
    <property type="match status" value="1"/>
</dbReference>
<dbReference type="CDD" id="cd02440">
    <property type="entry name" value="AdoMet_MTases"/>
    <property type="match status" value="1"/>
</dbReference>
<keyword evidence="2" id="KW-1185">Reference proteome</keyword>
<dbReference type="PANTHER" id="PTHR43591:SF24">
    <property type="entry name" value="2-METHOXY-6-POLYPRENYL-1,4-BENZOQUINOL METHYLASE, MITOCHONDRIAL"/>
    <property type="match status" value="1"/>
</dbReference>
<protein>
    <submittedName>
        <fullName evidence="1">S-adenosyl-L-methionine-dependent methyltransferase</fullName>
    </submittedName>
</protein>
<dbReference type="PANTHER" id="PTHR43591">
    <property type="entry name" value="METHYLTRANSFERASE"/>
    <property type="match status" value="1"/>
</dbReference>
<dbReference type="GO" id="GO:0032259">
    <property type="term" value="P:methylation"/>
    <property type="evidence" value="ECO:0007669"/>
    <property type="project" value="UniProtKB-KW"/>
</dbReference>
<dbReference type="SUPFAM" id="SSF53335">
    <property type="entry name" value="S-adenosyl-L-methionine-dependent methyltransferases"/>
    <property type="match status" value="1"/>
</dbReference>
<dbReference type="Pfam" id="PF13489">
    <property type="entry name" value="Methyltransf_23"/>
    <property type="match status" value="1"/>
</dbReference>
<proteinExistence type="predicted"/>
<reference evidence="1" key="1">
    <citation type="submission" date="2023-03" db="EMBL/GenBank/DDBJ databases">
        <title>Massive genome expansion in bonnet fungi (Mycena s.s.) driven by repeated elements and novel gene families across ecological guilds.</title>
        <authorList>
            <consortium name="Lawrence Berkeley National Laboratory"/>
            <person name="Harder C.B."/>
            <person name="Miyauchi S."/>
            <person name="Viragh M."/>
            <person name="Kuo A."/>
            <person name="Thoen E."/>
            <person name="Andreopoulos B."/>
            <person name="Lu D."/>
            <person name="Skrede I."/>
            <person name="Drula E."/>
            <person name="Henrissat B."/>
            <person name="Morin E."/>
            <person name="Kohler A."/>
            <person name="Barry K."/>
            <person name="LaButti K."/>
            <person name="Morin E."/>
            <person name="Salamov A."/>
            <person name="Lipzen A."/>
            <person name="Mereny Z."/>
            <person name="Hegedus B."/>
            <person name="Baldrian P."/>
            <person name="Stursova M."/>
            <person name="Weitz H."/>
            <person name="Taylor A."/>
            <person name="Grigoriev I.V."/>
            <person name="Nagy L.G."/>
            <person name="Martin F."/>
            <person name="Kauserud H."/>
        </authorList>
    </citation>
    <scope>NUCLEOTIDE SEQUENCE</scope>
    <source>
        <strain evidence="1">CBHHK002</strain>
    </source>
</reference>
<organism evidence="1 2">
    <name type="scientific">Mycena albidolilacea</name>
    <dbReference type="NCBI Taxonomy" id="1033008"/>
    <lineage>
        <taxon>Eukaryota</taxon>
        <taxon>Fungi</taxon>
        <taxon>Dikarya</taxon>
        <taxon>Basidiomycota</taxon>
        <taxon>Agaricomycotina</taxon>
        <taxon>Agaricomycetes</taxon>
        <taxon>Agaricomycetidae</taxon>
        <taxon>Agaricales</taxon>
        <taxon>Marasmiineae</taxon>
        <taxon>Mycenaceae</taxon>
        <taxon>Mycena</taxon>
    </lineage>
</organism>
<accession>A0AAD6Z225</accession>
<comment type="caution">
    <text evidence="1">The sequence shown here is derived from an EMBL/GenBank/DDBJ whole genome shotgun (WGS) entry which is preliminary data.</text>
</comment>